<name>A0ABM4BEC4_HYDVU</name>
<feature type="binding site" evidence="1">
    <location>
        <position position="181"/>
    </location>
    <ligand>
        <name>Zn(2+)</name>
        <dbReference type="ChEBI" id="CHEBI:29105"/>
        <note>catalytic</note>
    </ligand>
</feature>
<sequence length="509" mass="58406">MDFYLLFKLFVLTAIIKFNAISSRAVKKTVLGPIYGKDIFCPKTKSELKTELKAEENTQNKLPEGMILEGDIKVNQFFNNVRQRAEYNSRDFLQVSGYTWETTKIPFEFEEKASTKLKEVVQAAINDFNNYTCVRFIPRTSENDYIVFGSLGGCYSNVGKVGGKQDISLGDECLWKGTAIHEMMHALGFFHEHTRLDRDEYVTINFENIEPEMTDNFLKYNEGVAGYLDEPYDYQSIMHYPSTAFSKNGQLTIEPKDKNVKPDVIGQRHGFSKIDLIQLNKAFECNKPKPTMQTKTQSTVQPTSNKKTSSQSITLPESVTISPTTNPQFNPTAITNPITIRTSKKPFFITNLPNKQMSAPQKGKFQNQINSSCSKVYPCWPKDFQLATTNQQSCCSGNHISGKKCQCQCMNTTIGFDNFLCYKRKVKDPKFSFSDKKIQPNMECLSLKTNQQPLEKNKYLCYAQDTKYQLYWSRDNAEKLQENKCLLFRNKSTELRNSRNGTRSYLCRN</sequence>
<dbReference type="GO" id="GO:0008237">
    <property type="term" value="F:metallopeptidase activity"/>
    <property type="evidence" value="ECO:0007669"/>
    <property type="project" value="UniProtKB-KW"/>
</dbReference>
<feature type="binding site" evidence="1">
    <location>
        <position position="191"/>
    </location>
    <ligand>
        <name>Zn(2+)</name>
        <dbReference type="ChEBI" id="CHEBI:29105"/>
        <note>catalytic</note>
    </ligand>
</feature>
<dbReference type="InterPro" id="IPR007110">
    <property type="entry name" value="Ig-like_dom"/>
</dbReference>
<reference evidence="6" key="1">
    <citation type="submission" date="2025-05" db="UniProtKB">
        <authorList>
            <consortium name="RefSeq"/>
        </authorList>
    </citation>
    <scope>NUCLEOTIDE SEQUENCE [LARGE SCALE GENOMIC DNA]</scope>
</reference>
<dbReference type="GeneID" id="100215433"/>
<evidence type="ECO:0000313" key="7">
    <source>
        <dbReference type="RefSeq" id="XP_065647308.1"/>
    </source>
</evidence>
<evidence type="ECO:0000259" key="4">
    <source>
        <dbReference type="PROSITE" id="PS50835"/>
    </source>
</evidence>
<evidence type="ECO:0000256" key="3">
    <source>
        <dbReference type="SAM" id="MobiDB-lite"/>
    </source>
</evidence>
<dbReference type="RefSeq" id="XP_065647308.1">
    <property type="nucleotide sequence ID" value="XM_065791236.1"/>
</dbReference>
<dbReference type="EC" id="3.4.24.-" evidence="2"/>
<feature type="binding site" evidence="1">
    <location>
        <position position="185"/>
    </location>
    <ligand>
        <name>Zn(2+)</name>
        <dbReference type="ChEBI" id="CHEBI:29105"/>
        <note>catalytic</note>
    </ligand>
</feature>
<dbReference type="InterPro" id="IPR006026">
    <property type="entry name" value="Peptidase_Metallo"/>
</dbReference>
<keyword evidence="2" id="KW-0732">Signal</keyword>
<organism evidence="6 7">
    <name type="scientific">Hydra vulgaris</name>
    <name type="common">Hydra</name>
    <name type="synonym">Hydra attenuata</name>
    <dbReference type="NCBI Taxonomy" id="6087"/>
    <lineage>
        <taxon>Eukaryota</taxon>
        <taxon>Metazoa</taxon>
        <taxon>Cnidaria</taxon>
        <taxon>Hydrozoa</taxon>
        <taxon>Hydroidolina</taxon>
        <taxon>Anthoathecata</taxon>
        <taxon>Aplanulata</taxon>
        <taxon>Hydridae</taxon>
        <taxon>Hydra</taxon>
    </lineage>
</organism>
<gene>
    <name evidence="7" type="primary">LOC100215433</name>
</gene>
<dbReference type="InterPro" id="IPR034035">
    <property type="entry name" value="Astacin-like_dom"/>
</dbReference>
<keyword evidence="1 2" id="KW-0862">Zinc</keyword>
<evidence type="ECO:0000256" key="2">
    <source>
        <dbReference type="RuleBase" id="RU361183"/>
    </source>
</evidence>
<dbReference type="SMART" id="SM00235">
    <property type="entry name" value="ZnMc"/>
    <property type="match status" value="1"/>
</dbReference>
<evidence type="ECO:0000256" key="1">
    <source>
        <dbReference type="PROSITE-ProRule" id="PRU01211"/>
    </source>
</evidence>
<dbReference type="Gene3D" id="3.40.390.10">
    <property type="entry name" value="Collagenase (Catalytic Domain)"/>
    <property type="match status" value="1"/>
</dbReference>
<feature type="active site" evidence="1">
    <location>
        <position position="182"/>
    </location>
</feature>
<feature type="region of interest" description="Disordered" evidence="3">
    <location>
        <begin position="287"/>
        <end position="314"/>
    </location>
</feature>
<evidence type="ECO:0000259" key="5">
    <source>
        <dbReference type="PROSITE" id="PS51864"/>
    </source>
</evidence>
<accession>A0ABM4BEC4</accession>
<reference evidence="7" key="2">
    <citation type="submission" date="2025-08" db="UniProtKB">
        <authorList>
            <consortium name="RefSeq"/>
        </authorList>
    </citation>
    <scope>IDENTIFICATION</scope>
</reference>
<dbReference type="InterPro" id="IPR024079">
    <property type="entry name" value="MetalloPept_cat_dom_sf"/>
</dbReference>
<dbReference type="PANTHER" id="PTHR10127">
    <property type="entry name" value="DISCOIDIN, CUB, EGF, LAMININ , AND ZINC METALLOPROTEASE DOMAIN CONTAINING"/>
    <property type="match status" value="1"/>
</dbReference>
<feature type="chain" id="PRO_5044957706" description="Metalloendopeptidase" evidence="2">
    <location>
        <begin position="21"/>
        <end position="509"/>
    </location>
</feature>
<dbReference type="PANTHER" id="PTHR10127:SF901">
    <property type="entry name" value="METALLOENDOPEPTIDASE"/>
    <property type="match status" value="1"/>
</dbReference>
<keyword evidence="1 2" id="KW-0482">Metalloprotease</keyword>
<protein>
    <recommendedName>
        <fullName evidence="2">Metalloendopeptidase</fullName>
        <ecNumber evidence="2">3.4.24.-</ecNumber>
    </recommendedName>
</protein>
<feature type="signal peptide" evidence="2">
    <location>
        <begin position="1"/>
        <end position="20"/>
    </location>
</feature>
<feature type="domain" description="Peptidase M12A" evidence="5">
    <location>
        <begin position="90"/>
        <end position="286"/>
    </location>
</feature>
<dbReference type="Pfam" id="PF01400">
    <property type="entry name" value="Astacin"/>
    <property type="match status" value="1"/>
</dbReference>
<dbReference type="PRINTS" id="PR00480">
    <property type="entry name" value="ASTACIN"/>
</dbReference>
<dbReference type="PROSITE" id="PS51864">
    <property type="entry name" value="ASTACIN"/>
    <property type="match status" value="1"/>
</dbReference>
<keyword evidence="1 2" id="KW-0645">Protease</keyword>
<comment type="cofactor">
    <cofactor evidence="1 2">
        <name>Zn(2+)</name>
        <dbReference type="ChEBI" id="CHEBI:29105"/>
    </cofactor>
    <text evidence="1 2">Binds 1 zinc ion per subunit.</text>
</comment>
<keyword evidence="1 2" id="KW-0378">Hydrolase</keyword>
<dbReference type="InterPro" id="IPR001506">
    <property type="entry name" value="Peptidase_M12A"/>
</dbReference>
<comment type="caution">
    <text evidence="1">Lacks conserved residue(s) required for the propagation of feature annotation.</text>
</comment>
<feature type="domain" description="Ig-like" evidence="4">
    <location>
        <begin position="429"/>
        <end position="509"/>
    </location>
</feature>
<dbReference type="PROSITE" id="PS50835">
    <property type="entry name" value="IG_LIKE"/>
    <property type="match status" value="1"/>
</dbReference>
<feature type="compositionally biased region" description="Polar residues" evidence="3">
    <location>
        <begin position="291"/>
        <end position="314"/>
    </location>
</feature>
<evidence type="ECO:0000313" key="6">
    <source>
        <dbReference type="Proteomes" id="UP001652625"/>
    </source>
</evidence>
<dbReference type="SUPFAM" id="SSF55486">
    <property type="entry name" value="Metalloproteases ('zincins'), catalytic domain"/>
    <property type="match status" value="1"/>
</dbReference>
<dbReference type="Proteomes" id="UP001652625">
    <property type="component" value="Chromosome 02"/>
</dbReference>
<keyword evidence="1 2" id="KW-0479">Metal-binding</keyword>
<dbReference type="CDD" id="cd04280">
    <property type="entry name" value="ZnMc_astacin_like"/>
    <property type="match status" value="1"/>
</dbReference>
<proteinExistence type="predicted"/>
<keyword evidence="6" id="KW-1185">Reference proteome</keyword>